<dbReference type="PANTHER" id="PTHR46169">
    <property type="entry name" value="DNA REPLICATION-RELATED ELEMENT FACTOR, ISOFORM A"/>
    <property type="match status" value="1"/>
</dbReference>
<reference evidence="1" key="1">
    <citation type="submission" date="2022-08" db="EMBL/GenBank/DDBJ databases">
        <authorList>
            <person name="Kallberg Y."/>
            <person name="Tangrot J."/>
            <person name="Rosling A."/>
        </authorList>
    </citation>
    <scope>NUCLEOTIDE SEQUENCE</scope>
    <source>
        <strain evidence="1">Wild A</strain>
    </source>
</reference>
<dbReference type="OrthoDB" id="2430528at2759"/>
<evidence type="ECO:0000313" key="2">
    <source>
        <dbReference type="Proteomes" id="UP001153678"/>
    </source>
</evidence>
<dbReference type="EMBL" id="CAMKVN010002304">
    <property type="protein sequence ID" value="CAI2180515.1"/>
    <property type="molecule type" value="Genomic_DNA"/>
</dbReference>
<dbReference type="InterPro" id="IPR012337">
    <property type="entry name" value="RNaseH-like_sf"/>
</dbReference>
<keyword evidence="2" id="KW-1185">Reference proteome</keyword>
<protein>
    <submittedName>
        <fullName evidence="1">6029_t:CDS:1</fullName>
    </submittedName>
</protein>
<accession>A0A9W4WXX8</accession>
<sequence>MSKDFEVYDCLLSIERMLYSHTETNIVSFLKKAVVEFGLKGKITCVVTDNESNMVNAINQWDDVVHLPCAAYILQLSIYCAFKKQMFILSGLNVYFTDDDSDDNDNSTNELPMLDSTNSNQPILHKAIEWLSATLPLSDNAENRADGRKLKKRLLLPYEWDLLKQIVDLLEPFDDATTYFSKTFYATLSIIYPLIKIIISQNSPS</sequence>
<comment type="caution">
    <text evidence="1">The sequence shown here is derived from an EMBL/GenBank/DDBJ whole genome shotgun (WGS) entry which is preliminary data.</text>
</comment>
<dbReference type="SUPFAM" id="SSF53098">
    <property type="entry name" value="Ribonuclease H-like"/>
    <property type="match status" value="1"/>
</dbReference>
<dbReference type="AlphaFoldDB" id="A0A9W4WXX8"/>
<organism evidence="1 2">
    <name type="scientific">Funneliformis geosporum</name>
    <dbReference type="NCBI Taxonomy" id="1117311"/>
    <lineage>
        <taxon>Eukaryota</taxon>
        <taxon>Fungi</taxon>
        <taxon>Fungi incertae sedis</taxon>
        <taxon>Mucoromycota</taxon>
        <taxon>Glomeromycotina</taxon>
        <taxon>Glomeromycetes</taxon>
        <taxon>Glomerales</taxon>
        <taxon>Glomeraceae</taxon>
        <taxon>Funneliformis</taxon>
    </lineage>
</organism>
<gene>
    <name evidence="1" type="ORF">FWILDA_LOCUS9621</name>
</gene>
<dbReference type="Proteomes" id="UP001153678">
    <property type="component" value="Unassembled WGS sequence"/>
</dbReference>
<name>A0A9W4WXX8_9GLOM</name>
<dbReference type="InterPro" id="IPR052717">
    <property type="entry name" value="Vacuolar_transposase_reg"/>
</dbReference>
<proteinExistence type="predicted"/>
<evidence type="ECO:0000313" key="1">
    <source>
        <dbReference type="EMBL" id="CAI2180515.1"/>
    </source>
</evidence>